<evidence type="ECO:0000313" key="14">
    <source>
        <dbReference type="Proteomes" id="UP000440578"/>
    </source>
</evidence>
<evidence type="ECO:0000256" key="2">
    <source>
        <dbReference type="ARBA" id="ARBA00004496"/>
    </source>
</evidence>
<dbReference type="Proteomes" id="UP000440578">
    <property type="component" value="Unassembled WGS sequence"/>
</dbReference>
<evidence type="ECO:0000256" key="9">
    <source>
        <dbReference type="ARBA" id="ARBA00023242"/>
    </source>
</evidence>
<keyword evidence="6" id="KW-0227">DNA damage</keyword>
<keyword evidence="9" id="KW-0539">Nucleus</keyword>
<name>A0A6A4X567_AMPAM</name>
<evidence type="ECO:0000313" key="13">
    <source>
        <dbReference type="EMBL" id="KAF0311210.1"/>
    </source>
</evidence>
<dbReference type="GO" id="GO:0005634">
    <property type="term" value="C:nucleus"/>
    <property type="evidence" value="ECO:0007669"/>
    <property type="project" value="UniProtKB-SubCell"/>
</dbReference>
<evidence type="ECO:0000256" key="1">
    <source>
        <dbReference type="ARBA" id="ARBA00004123"/>
    </source>
</evidence>
<evidence type="ECO:0000256" key="4">
    <source>
        <dbReference type="ARBA" id="ARBA00014320"/>
    </source>
</evidence>
<evidence type="ECO:0000256" key="6">
    <source>
        <dbReference type="ARBA" id="ARBA00022763"/>
    </source>
</evidence>
<evidence type="ECO:0000256" key="10">
    <source>
        <dbReference type="ARBA" id="ARBA00031632"/>
    </source>
</evidence>
<dbReference type="GO" id="GO:0005737">
    <property type="term" value="C:cytoplasm"/>
    <property type="evidence" value="ECO:0007669"/>
    <property type="project" value="UniProtKB-SubCell"/>
</dbReference>
<dbReference type="PANTHER" id="PTHR32121">
    <property type="entry name" value="PCNA-INTERACTING PARTNER"/>
    <property type="match status" value="1"/>
</dbReference>
<reference evidence="13 14" key="1">
    <citation type="submission" date="2019-07" db="EMBL/GenBank/DDBJ databases">
        <title>Draft genome assembly of a fouling barnacle, Amphibalanus amphitrite (Darwin, 1854): The first reference genome for Thecostraca.</title>
        <authorList>
            <person name="Kim W."/>
        </authorList>
    </citation>
    <scope>NUCLEOTIDE SEQUENCE [LARGE SCALE GENOMIC DNA]</scope>
    <source>
        <strain evidence="13">SNU_AA5</strain>
        <tissue evidence="13">Soma without cirri and trophi</tissue>
    </source>
</reference>
<dbReference type="InterPro" id="IPR038932">
    <property type="entry name" value="PARPBP"/>
</dbReference>
<comment type="subcellular location">
    <subcellularLocation>
        <location evidence="2">Cytoplasm</location>
    </subcellularLocation>
    <subcellularLocation>
        <location evidence="1">Nucleus</location>
    </subcellularLocation>
</comment>
<dbReference type="GO" id="GO:0000785">
    <property type="term" value="C:chromatin"/>
    <property type="evidence" value="ECO:0007669"/>
    <property type="project" value="TreeGrafter"/>
</dbReference>
<dbReference type="OrthoDB" id="6427080at2759"/>
<feature type="region of interest" description="Disordered" evidence="12">
    <location>
        <begin position="306"/>
        <end position="466"/>
    </location>
</feature>
<dbReference type="PANTHER" id="PTHR32121:SF0">
    <property type="entry name" value="PCNA-INTERACTING PARTNER"/>
    <property type="match status" value="1"/>
</dbReference>
<gene>
    <name evidence="13" type="primary">Parpbp</name>
    <name evidence="13" type="ORF">FJT64_017953</name>
</gene>
<dbReference type="EMBL" id="VIIS01000255">
    <property type="protein sequence ID" value="KAF0311210.1"/>
    <property type="molecule type" value="Genomic_DNA"/>
</dbReference>
<dbReference type="GO" id="GO:0003677">
    <property type="term" value="F:DNA binding"/>
    <property type="evidence" value="ECO:0007669"/>
    <property type="project" value="UniProtKB-KW"/>
</dbReference>
<protein>
    <recommendedName>
        <fullName evidence="4">PCNA-interacting partner</fullName>
    </recommendedName>
    <alternativeName>
        <fullName evidence="10">PARP-1 binding protein</fullName>
    </alternativeName>
    <alternativeName>
        <fullName evidence="11">PARP1-binding protein</fullName>
    </alternativeName>
</protein>
<feature type="compositionally biased region" description="Basic and acidic residues" evidence="12">
    <location>
        <begin position="339"/>
        <end position="357"/>
    </location>
</feature>
<accession>A0A6A4X567</accession>
<proteinExistence type="inferred from homology"/>
<evidence type="ECO:0000256" key="7">
    <source>
        <dbReference type="ARBA" id="ARBA00023125"/>
    </source>
</evidence>
<comment type="caution">
    <text evidence="13">The sequence shown here is derived from an EMBL/GenBank/DDBJ whole genome shotgun (WGS) entry which is preliminary data.</text>
</comment>
<evidence type="ECO:0000256" key="12">
    <source>
        <dbReference type="SAM" id="MobiDB-lite"/>
    </source>
</evidence>
<feature type="region of interest" description="Disordered" evidence="12">
    <location>
        <begin position="233"/>
        <end position="274"/>
    </location>
</feature>
<evidence type="ECO:0000256" key="8">
    <source>
        <dbReference type="ARBA" id="ARBA00023204"/>
    </source>
</evidence>
<sequence length="466" mass="49978">MCGAMFRLLINSRDELALAAVCQAPGLELAAPDFLAIRRTARHRALPMYQTVVSHVRRVELGGANYQPPADCPLHGCTPPLKALVRLVHKLHDLLEEEADPSKCCQRLLSAMKGCVSRGARLRQSAVDRAAAELKELVGRLAADGSGETDTAVVGGPAVQLVRRLCDRLSCAAPPVTDYLSVLEDGVTSPGTPGRRPATLPSVVSLFRTPPEVDGEESNDGVGLSLEERLRRKGISRTGETPTSTKRFGASLGWLPAEDRPAGGAGSPLEPTPPLVAGPTLVCSRSGTKYAEGEGVRALRELQAADRARQKESEIMSPKTSRAPKKPKRSLFDPAQKAKIGEPKTKASDVSKKKSDTTKTTAKKRKTEAAQDQEHVSSQSASDQPLAAKTLILEDDGKSTKPVTKKRKTEAALDQENVSVSSDVNKPKSQHPAPGRKASAIAEKKAKGKQIKQVQGQKSIRDFFRI</sequence>
<keyword evidence="7" id="KW-0238">DNA-binding</keyword>
<organism evidence="13 14">
    <name type="scientific">Amphibalanus amphitrite</name>
    <name type="common">Striped barnacle</name>
    <name type="synonym">Balanus amphitrite</name>
    <dbReference type="NCBI Taxonomy" id="1232801"/>
    <lineage>
        <taxon>Eukaryota</taxon>
        <taxon>Metazoa</taxon>
        <taxon>Ecdysozoa</taxon>
        <taxon>Arthropoda</taxon>
        <taxon>Crustacea</taxon>
        <taxon>Multicrustacea</taxon>
        <taxon>Cirripedia</taxon>
        <taxon>Thoracica</taxon>
        <taxon>Thoracicalcarea</taxon>
        <taxon>Balanomorpha</taxon>
        <taxon>Balanoidea</taxon>
        <taxon>Balanidae</taxon>
        <taxon>Amphibalaninae</taxon>
        <taxon>Amphibalanus</taxon>
    </lineage>
</organism>
<evidence type="ECO:0000256" key="11">
    <source>
        <dbReference type="ARBA" id="ARBA00032731"/>
    </source>
</evidence>
<comment type="similarity">
    <text evidence="3">Belongs to the PARI family.</text>
</comment>
<keyword evidence="8" id="KW-0234">DNA repair</keyword>
<keyword evidence="5" id="KW-0963">Cytoplasm</keyword>
<dbReference type="GO" id="GO:0006281">
    <property type="term" value="P:DNA repair"/>
    <property type="evidence" value="ECO:0007669"/>
    <property type="project" value="UniProtKB-KW"/>
</dbReference>
<keyword evidence="14" id="KW-1185">Reference proteome</keyword>
<dbReference type="GO" id="GO:2000042">
    <property type="term" value="P:negative regulation of double-strand break repair via homologous recombination"/>
    <property type="evidence" value="ECO:0007669"/>
    <property type="project" value="InterPro"/>
</dbReference>
<dbReference type="AlphaFoldDB" id="A0A6A4X567"/>
<evidence type="ECO:0000256" key="5">
    <source>
        <dbReference type="ARBA" id="ARBA00022490"/>
    </source>
</evidence>
<dbReference type="Gene3D" id="1.10.486.10">
    <property type="entry name" value="PCRA, domain 4"/>
    <property type="match status" value="1"/>
</dbReference>
<evidence type="ECO:0000256" key="3">
    <source>
        <dbReference type="ARBA" id="ARBA00009135"/>
    </source>
</evidence>